<feature type="compositionally biased region" description="Basic residues" evidence="1">
    <location>
        <begin position="186"/>
        <end position="197"/>
    </location>
</feature>
<keyword evidence="3" id="KW-1185">Reference proteome</keyword>
<reference evidence="2 3" key="1">
    <citation type="submission" date="2018-11" db="EMBL/GenBank/DDBJ databases">
        <title>Sequencing the genomes of 1000 actinobacteria strains.</title>
        <authorList>
            <person name="Klenk H.-P."/>
        </authorList>
    </citation>
    <scope>NUCLEOTIDE SEQUENCE [LARGE SCALE GENOMIC DNA]</scope>
    <source>
        <strain evidence="2 3">DSM 44348</strain>
    </source>
</reference>
<evidence type="ECO:0000256" key="1">
    <source>
        <dbReference type="SAM" id="MobiDB-lite"/>
    </source>
</evidence>
<name>A0A3N2GT95_9PSEU</name>
<dbReference type="Proteomes" id="UP000274843">
    <property type="component" value="Unassembled WGS sequence"/>
</dbReference>
<dbReference type="EMBL" id="RKHY01000001">
    <property type="protein sequence ID" value="ROS39871.1"/>
    <property type="molecule type" value="Genomic_DNA"/>
</dbReference>
<proteinExistence type="predicted"/>
<sequence length="284" mass="30280">MPNARRARGAPGLGGVPPPPRPIPCGRRAPRCPASAQAKGRTWPTNRTSAHPLSHAYRGATAWPRCGSPPPPAPPMADALRPGEHPAAQLRPRPKAGPGQRTEPAPTHSAMPTEALQPGRGAGVHRLPHRPWPTPYGQASTPLPSCGPGQRQDLANEPNQRPPTQPCLPRRYSLAAVRESTASRTAHGRRPTARRAPRCPAAAQAKGRTWPTNRTSAHPLSHAYRGATPRPRCGSPPPPAPPMADALRQASTPLPSCGPGQRQDLANEPNQRPPTQPCLPRRYP</sequence>
<evidence type="ECO:0000313" key="2">
    <source>
        <dbReference type="EMBL" id="ROS39871.1"/>
    </source>
</evidence>
<accession>A0A3N2GT95</accession>
<evidence type="ECO:0000313" key="3">
    <source>
        <dbReference type="Proteomes" id="UP000274843"/>
    </source>
</evidence>
<protein>
    <submittedName>
        <fullName evidence="2">Uncharacterized protein</fullName>
    </submittedName>
</protein>
<dbReference type="AlphaFoldDB" id="A0A3N2GT95"/>
<feature type="region of interest" description="Disordered" evidence="1">
    <location>
        <begin position="1"/>
        <end position="284"/>
    </location>
</feature>
<feature type="compositionally biased region" description="Low complexity" evidence="1">
    <location>
        <begin position="24"/>
        <end position="34"/>
    </location>
</feature>
<gene>
    <name evidence="2" type="ORF">EDD35_2187</name>
</gene>
<comment type="caution">
    <text evidence="2">The sequence shown here is derived from an EMBL/GenBank/DDBJ whole genome shotgun (WGS) entry which is preliminary data.</text>
</comment>
<organism evidence="2 3">
    <name type="scientific">Amycolatopsis thermoflava</name>
    <dbReference type="NCBI Taxonomy" id="84480"/>
    <lineage>
        <taxon>Bacteria</taxon>
        <taxon>Bacillati</taxon>
        <taxon>Actinomycetota</taxon>
        <taxon>Actinomycetes</taxon>
        <taxon>Pseudonocardiales</taxon>
        <taxon>Pseudonocardiaceae</taxon>
        <taxon>Amycolatopsis</taxon>
        <taxon>Amycolatopsis methanolica group</taxon>
    </lineage>
</organism>